<gene>
    <name evidence="2" type="ORF">PIB30_031987</name>
</gene>
<organism evidence="2 3">
    <name type="scientific">Stylosanthes scabra</name>
    <dbReference type="NCBI Taxonomy" id="79078"/>
    <lineage>
        <taxon>Eukaryota</taxon>
        <taxon>Viridiplantae</taxon>
        <taxon>Streptophyta</taxon>
        <taxon>Embryophyta</taxon>
        <taxon>Tracheophyta</taxon>
        <taxon>Spermatophyta</taxon>
        <taxon>Magnoliopsida</taxon>
        <taxon>eudicotyledons</taxon>
        <taxon>Gunneridae</taxon>
        <taxon>Pentapetalae</taxon>
        <taxon>rosids</taxon>
        <taxon>fabids</taxon>
        <taxon>Fabales</taxon>
        <taxon>Fabaceae</taxon>
        <taxon>Papilionoideae</taxon>
        <taxon>50 kb inversion clade</taxon>
        <taxon>dalbergioids sensu lato</taxon>
        <taxon>Dalbergieae</taxon>
        <taxon>Pterocarpus clade</taxon>
        <taxon>Stylosanthes</taxon>
    </lineage>
</organism>
<proteinExistence type="predicted"/>
<evidence type="ECO:0000256" key="1">
    <source>
        <dbReference type="SAM" id="MobiDB-lite"/>
    </source>
</evidence>
<reference evidence="2 3" key="1">
    <citation type="journal article" date="2023" name="Plants (Basel)">
        <title>Bridging the Gap: Combining Genomics and Transcriptomics Approaches to Understand Stylosanthes scabra, an Orphan Legume from the Brazilian Caatinga.</title>
        <authorList>
            <person name="Ferreira-Neto J.R.C."/>
            <person name="da Silva M.D."/>
            <person name="Binneck E."/>
            <person name="de Melo N.F."/>
            <person name="da Silva R.H."/>
            <person name="de Melo A.L.T.M."/>
            <person name="Pandolfi V."/>
            <person name="Bustamante F.O."/>
            <person name="Brasileiro-Vidal A.C."/>
            <person name="Benko-Iseppon A.M."/>
        </authorList>
    </citation>
    <scope>NUCLEOTIDE SEQUENCE [LARGE SCALE GENOMIC DNA]</scope>
    <source>
        <tissue evidence="2">Leaves</tissue>
    </source>
</reference>
<dbReference type="EMBL" id="JASCZI010000147">
    <property type="protein sequence ID" value="MED6109372.1"/>
    <property type="molecule type" value="Genomic_DNA"/>
</dbReference>
<protein>
    <submittedName>
        <fullName evidence="2">Uncharacterized protein</fullName>
    </submittedName>
</protein>
<evidence type="ECO:0000313" key="3">
    <source>
        <dbReference type="Proteomes" id="UP001341840"/>
    </source>
</evidence>
<evidence type="ECO:0000313" key="2">
    <source>
        <dbReference type="EMBL" id="MED6109372.1"/>
    </source>
</evidence>
<dbReference type="Proteomes" id="UP001341840">
    <property type="component" value="Unassembled WGS sequence"/>
</dbReference>
<keyword evidence="3" id="KW-1185">Reference proteome</keyword>
<accession>A0ABU6QCJ8</accession>
<feature type="compositionally biased region" description="Basic and acidic residues" evidence="1">
    <location>
        <begin position="1"/>
        <end position="24"/>
    </location>
</feature>
<name>A0ABU6QCJ8_9FABA</name>
<feature type="region of interest" description="Disordered" evidence="1">
    <location>
        <begin position="1"/>
        <end position="54"/>
    </location>
</feature>
<comment type="caution">
    <text evidence="2">The sequence shown here is derived from an EMBL/GenBank/DDBJ whole genome shotgun (WGS) entry which is preliminary data.</text>
</comment>
<sequence>MCDRELRAEKVDSRGGKSDERVIHGEASGNARGRNKREGEGVGGRFASGGLEGGNGGPFLVGVSSKIYFRDKVVGEASVKAIEKADSLVGERMASIIAPDDENIPRVTFTAEAREVLSEPYKESDVIKVLGSW</sequence>
<feature type="compositionally biased region" description="Gly residues" evidence="1">
    <location>
        <begin position="41"/>
        <end position="54"/>
    </location>
</feature>